<feature type="domain" description="Galectin" evidence="4">
    <location>
        <begin position="13"/>
        <end position="149"/>
    </location>
</feature>
<dbReference type="InterPro" id="IPR001079">
    <property type="entry name" value="Galectin_CRD"/>
</dbReference>
<evidence type="ECO:0000256" key="1">
    <source>
        <dbReference type="ARBA" id="ARBA00022734"/>
    </source>
</evidence>
<feature type="region of interest" description="Disordered" evidence="3">
    <location>
        <begin position="243"/>
        <end position="325"/>
    </location>
</feature>
<dbReference type="GO" id="GO:0016936">
    <property type="term" value="F:galactoside binding"/>
    <property type="evidence" value="ECO:0007669"/>
    <property type="project" value="TreeGrafter"/>
</dbReference>
<dbReference type="Proteomes" id="UP001159042">
    <property type="component" value="Unassembled WGS sequence"/>
</dbReference>
<evidence type="ECO:0000259" key="4">
    <source>
        <dbReference type="PROSITE" id="PS51304"/>
    </source>
</evidence>
<dbReference type="InterPro" id="IPR013320">
    <property type="entry name" value="ConA-like_dom_sf"/>
</dbReference>
<dbReference type="InterPro" id="IPR044156">
    <property type="entry name" value="Galectin-like"/>
</dbReference>
<proteinExistence type="predicted"/>
<keyword evidence="6" id="KW-1185">Reference proteome</keyword>
<dbReference type="PROSITE" id="PS51304">
    <property type="entry name" value="GALECTIN"/>
    <property type="match status" value="1"/>
</dbReference>
<feature type="region of interest" description="Disordered" evidence="3">
    <location>
        <begin position="339"/>
        <end position="403"/>
    </location>
</feature>
<dbReference type="PANTHER" id="PTHR11346">
    <property type="entry name" value="GALECTIN"/>
    <property type="match status" value="1"/>
</dbReference>
<feature type="compositionally biased region" description="Polar residues" evidence="3">
    <location>
        <begin position="339"/>
        <end position="360"/>
    </location>
</feature>
<feature type="region of interest" description="Disordered" evidence="3">
    <location>
        <begin position="154"/>
        <end position="184"/>
    </location>
</feature>
<evidence type="ECO:0000313" key="6">
    <source>
        <dbReference type="Proteomes" id="UP001159042"/>
    </source>
</evidence>
<gene>
    <name evidence="5" type="ORF">NQ315_007969</name>
</gene>
<protein>
    <recommendedName>
        <fullName evidence="2">Galectin</fullName>
    </recommendedName>
</protein>
<reference evidence="5 6" key="1">
    <citation type="journal article" date="2023" name="Insect Mol. Biol.">
        <title>Genome sequencing provides insights into the evolution of gene families encoding plant cell wall-degrading enzymes in longhorned beetles.</title>
        <authorList>
            <person name="Shin N.R."/>
            <person name="Okamura Y."/>
            <person name="Kirsch R."/>
            <person name="Pauchet Y."/>
        </authorList>
    </citation>
    <scope>NUCLEOTIDE SEQUENCE [LARGE SCALE GENOMIC DNA]</scope>
    <source>
        <strain evidence="5">EAD_L_NR</strain>
    </source>
</reference>
<feature type="compositionally biased region" description="Polar residues" evidence="3">
    <location>
        <begin position="290"/>
        <end position="310"/>
    </location>
</feature>
<dbReference type="SMART" id="SM00276">
    <property type="entry name" value="GLECT"/>
    <property type="match status" value="1"/>
</dbReference>
<dbReference type="Pfam" id="PF00337">
    <property type="entry name" value="Gal-bind_lectin"/>
    <property type="match status" value="1"/>
</dbReference>
<comment type="caution">
    <text evidence="5">The sequence shown here is derived from an EMBL/GenBank/DDBJ whole genome shotgun (WGS) entry which is preliminary data.</text>
</comment>
<dbReference type="GO" id="GO:0030246">
    <property type="term" value="F:carbohydrate binding"/>
    <property type="evidence" value="ECO:0007669"/>
    <property type="project" value="UniProtKB-UniRule"/>
</dbReference>
<evidence type="ECO:0000313" key="5">
    <source>
        <dbReference type="EMBL" id="KAJ8912838.1"/>
    </source>
</evidence>
<name>A0AAV8VF78_9CUCU</name>
<dbReference type="AlphaFoldDB" id="A0AAV8VF78"/>
<dbReference type="CDD" id="cd00070">
    <property type="entry name" value="GLECT"/>
    <property type="match status" value="1"/>
</dbReference>
<accession>A0AAV8VF78</accession>
<dbReference type="SMART" id="SM00908">
    <property type="entry name" value="Gal-bind_lectin"/>
    <property type="match status" value="1"/>
</dbReference>
<dbReference type="SUPFAM" id="SSF49899">
    <property type="entry name" value="Concanavalin A-like lectins/glucanases"/>
    <property type="match status" value="1"/>
</dbReference>
<sequence>MTCRVIHDELLRNFVETKSSFNMYQMAFISGSLICGYPQIFRKFNINLQTGPNAKPRDDAALHISVRLNQGYIARNSYVNGAWGDEEGNGTLTIGPAQSFEILILTDTNNFKVAVNGQHFCEYSHKIPFENISHLLIDGDVAITLISWELSVPPTQGEPAAEPSSMNVNSSQHFNANQNFPPNSYQPPPMGYNQSQYGPPMANVPPQAESGFSSFLDQAQEALAGAIKNVAAEKLLGSLLSSGDKQQQGYSHQNASYGLYPQLPPPDNLVENNSQNVTNRGPLETFLSGLLSNSNNAESHPNPSYTQTGPYQAGQPSVEKQGAGNLNVNDLSSLLANLTSGSHDSEQKNPQPAGQPNSYGQYPGAASQANKGPLESLLSGILPSGNNPQPQQPSVPQYGGEGSVGGLGGMGGILSNLAGQFLHNPRACAVSGESVSSQKKAPFGGFE</sequence>
<feature type="compositionally biased region" description="Polar residues" evidence="3">
    <location>
        <begin position="270"/>
        <end position="279"/>
    </location>
</feature>
<dbReference type="Gene3D" id="2.60.120.200">
    <property type="match status" value="1"/>
</dbReference>
<organism evidence="5 6">
    <name type="scientific">Exocentrus adspersus</name>
    <dbReference type="NCBI Taxonomy" id="1586481"/>
    <lineage>
        <taxon>Eukaryota</taxon>
        <taxon>Metazoa</taxon>
        <taxon>Ecdysozoa</taxon>
        <taxon>Arthropoda</taxon>
        <taxon>Hexapoda</taxon>
        <taxon>Insecta</taxon>
        <taxon>Pterygota</taxon>
        <taxon>Neoptera</taxon>
        <taxon>Endopterygota</taxon>
        <taxon>Coleoptera</taxon>
        <taxon>Polyphaga</taxon>
        <taxon>Cucujiformia</taxon>
        <taxon>Chrysomeloidea</taxon>
        <taxon>Cerambycidae</taxon>
        <taxon>Lamiinae</taxon>
        <taxon>Acanthocinini</taxon>
        <taxon>Exocentrus</taxon>
    </lineage>
</organism>
<feature type="compositionally biased region" description="Low complexity" evidence="3">
    <location>
        <begin position="388"/>
        <end position="397"/>
    </location>
</feature>
<evidence type="ECO:0000256" key="2">
    <source>
        <dbReference type="RuleBase" id="RU102079"/>
    </source>
</evidence>
<keyword evidence="1 2" id="KW-0430">Lectin</keyword>
<evidence type="ECO:0000256" key="3">
    <source>
        <dbReference type="SAM" id="MobiDB-lite"/>
    </source>
</evidence>
<feature type="compositionally biased region" description="Polar residues" evidence="3">
    <location>
        <begin position="164"/>
        <end position="183"/>
    </location>
</feature>
<dbReference type="PANTHER" id="PTHR11346:SF176">
    <property type="entry name" value="32 KDA BETA-GALACTOSIDE-BINDING LECTIN LEC-3"/>
    <property type="match status" value="1"/>
</dbReference>
<dbReference type="EMBL" id="JANEYG010000110">
    <property type="protein sequence ID" value="KAJ8912838.1"/>
    <property type="molecule type" value="Genomic_DNA"/>
</dbReference>